<proteinExistence type="predicted"/>
<dbReference type="AlphaFoldDB" id="A0A2A9PPN2"/>
<dbReference type="OrthoDB" id="5082539at2759"/>
<feature type="compositionally biased region" description="Polar residues" evidence="1">
    <location>
        <begin position="124"/>
        <end position="139"/>
    </location>
</feature>
<feature type="region of interest" description="Disordered" evidence="1">
    <location>
        <begin position="63"/>
        <end position="139"/>
    </location>
</feature>
<evidence type="ECO:0000313" key="3">
    <source>
        <dbReference type="Proteomes" id="UP000037136"/>
    </source>
</evidence>
<dbReference type="Proteomes" id="UP000037136">
    <property type="component" value="Unassembled WGS sequence"/>
</dbReference>
<gene>
    <name evidence="2" type="ORF">XA68_16633</name>
</gene>
<evidence type="ECO:0000256" key="1">
    <source>
        <dbReference type="SAM" id="MobiDB-lite"/>
    </source>
</evidence>
<dbReference type="EMBL" id="LAZP02000006">
    <property type="protein sequence ID" value="PFH63194.1"/>
    <property type="molecule type" value="Genomic_DNA"/>
</dbReference>
<protein>
    <submittedName>
        <fullName evidence="2">Uncharacterized protein</fullName>
    </submittedName>
</protein>
<sequence length="255" mass="28955">MVNLPLIIVNGPQSFNHCVYSVSPPPNLRRRPYGPGSSIDAVLYDALQSPSVFEMRPNLLDSEPDEFFTQNQPKPAVLSRKPPKNPGLLHPRWVPRRPHPPKRLARVPSNISDGEDSKKLLTPSVGSPESQVGSASVGQDTEVTDYTYHFVQESPQDGEIDDDACDEGVDEWIYGETDEEEGDSDDDEMSQPMFPWTRPWRRQRLDEPGEWLCWVCEVTLAEGEEEAFVRVPGHPFRQRHCSYCTQLSYCKLFVL</sequence>
<evidence type="ECO:0000313" key="2">
    <source>
        <dbReference type="EMBL" id="PFH63194.1"/>
    </source>
</evidence>
<name>A0A2A9PPN2_OPHUN</name>
<accession>A0A2A9PPN2</accession>
<organism evidence="2 3">
    <name type="scientific">Ophiocordyceps unilateralis</name>
    <name type="common">Zombie-ant fungus</name>
    <name type="synonym">Torrubia unilateralis</name>
    <dbReference type="NCBI Taxonomy" id="268505"/>
    <lineage>
        <taxon>Eukaryota</taxon>
        <taxon>Fungi</taxon>
        <taxon>Dikarya</taxon>
        <taxon>Ascomycota</taxon>
        <taxon>Pezizomycotina</taxon>
        <taxon>Sordariomycetes</taxon>
        <taxon>Hypocreomycetidae</taxon>
        <taxon>Hypocreales</taxon>
        <taxon>Ophiocordycipitaceae</taxon>
        <taxon>Ophiocordyceps</taxon>
    </lineage>
</organism>
<comment type="caution">
    <text evidence="2">The sequence shown here is derived from an EMBL/GenBank/DDBJ whole genome shotgun (WGS) entry which is preliminary data.</text>
</comment>
<reference evidence="2 3" key="1">
    <citation type="journal article" date="2015" name="BMC Genomics">
        <title>Gene expression during zombie ant biting behavior reflects the complexity underlying fungal parasitic behavioral manipulation.</title>
        <authorList>
            <person name="de Bekker C."/>
            <person name="Ohm R.A."/>
            <person name="Loreto R.G."/>
            <person name="Sebastian A."/>
            <person name="Albert I."/>
            <person name="Merrow M."/>
            <person name="Brachmann A."/>
            <person name="Hughes D.P."/>
        </authorList>
    </citation>
    <scope>NUCLEOTIDE SEQUENCE [LARGE SCALE GENOMIC DNA]</scope>
    <source>
        <strain evidence="2 3">SC16a</strain>
    </source>
</reference>
<reference evidence="2 3" key="2">
    <citation type="journal article" date="2017" name="Sci. Rep.">
        <title>Ant-infecting Ophiocordyceps genomes reveal a high diversity of potential behavioral manipulation genes and a possible major role for enterotoxins.</title>
        <authorList>
            <person name="de Bekker C."/>
            <person name="Ohm R.A."/>
            <person name="Evans H.C."/>
            <person name="Brachmann A."/>
            <person name="Hughes D.P."/>
        </authorList>
    </citation>
    <scope>NUCLEOTIDE SEQUENCE [LARGE SCALE GENOMIC DNA]</scope>
    <source>
        <strain evidence="2 3">SC16a</strain>
    </source>
</reference>
<feature type="compositionally biased region" description="Basic residues" evidence="1">
    <location>
        <begin position="93"/>
        <end position="105"/>
    </location>
</feature>
<keyword evidence="3" id="KW-1185">Reference proteome</keyword>